<feature type="domain" description="PAC" evidence="9">
    <location>
        <begin position="353"/>
        <end position="405"/>
    </location>
</feature>
<evidence type="ECO:0000259" key="7">
    <source>
        <dbReference type="PROSITE" id="PS50111"/>
    </source>
</evidence>
<accession>A0ABZ2RL98</accession>
<keyword evidence="4" id="KW-0472">Membrane</keyword>
<dbReference type="SUPFAM" id="SSF55785">
    <property type="entry name" value="PYP-like sensor domain (PAS domain)"/>
    <property type="match status" value="4"/>
</dbReference>
<reference evidence="10 11" key="1">
    <citation type="submission" date="2024-03" db="EMBL/GenBank/DDBJ databases">
        <title>Complete genome of BD2.</title>
        <authorList>
            <person name="Cao G."/>
        </authorList>
    </citation>
    <scope>NUCLEOTIDE SEQUENCE [LARGE SCALE GENOMIC DNA]</scope>
    <source>
        <strain evidence="10 11">BD2</strain>
    </source>
</reference>
<dbReference type="PANTHER" id="PTHR32089:SF112">
    <property type="entry name" value="LYSOZYME-LIKE PROTEIN-RELATED"/>
    <property type="match status" value="1"/>
</dbReference>
<evidence type="ECO:0000256" key="1">
    <source>
        <dbReference type="ARBA" id="ARBA00004370"/>
    </source>
</evidence>
<evidence type="ECO:0000256" key="2">
    <source>
        <dbReference type="ARBA" id="ARBA00022692"/>
    </source>
</evidence>
<keyword evidence="2" id="KW-0812">Transmembrane</keyword>
<evidence type="ECO:0000256" key="4">
    <source>
        <dbReference type="ARBA" id="ARBA00023136"/>
    </source>
</evidence>
<protein>
    <submittedName>
        <fullName evidence="10">PAS domain S-box protein</fullName>
    </submittedName>
</protein>
<evidence type="ECO:0000256" key="5">
    <source>
        <dbReference type="ARBA" id="ARBA00023224"/>
    </source>
</evidence>
<dbReference type="CDD" id="cd00130">
    <property type="entry name" value="PAS"/>
    <property type="match status" value="3"/>
</dbReference>
<organism evidence="10 11">
    <name type="scientific">Ectopseudomonas mendocina</name>
    <name type="common">Pseudomonas mendocina</name>
    <dbReference type="NCBI Taxonomy" id="300"/>
    <lineage>
        <taxon>Bacteria</taxon>
        <taxon>Pseudomonadati</taxon>
        <taxon>Pseudomonadota</taxon>
        <taxon>Gammaproteobacteria</taxon>
        <taxon>Pseudomonadales</taxon>
        <taxon>Pseudomonadaceae</taxon>
        <taxon>Ectopseudomonas</taxon>
    </lineage>
</organism>
<keyword evidence="3" id="KW-1133">Transmembrane helix</keyword>
<dbReference type="SUPFAM" id="SSF58104">
    <property type="entry name" value="Methyl-accepting chemotaxis protein (MCP) signaling domain"/>
    <property type="match status" value="1"/>
</dbReference>
<proteinExistence type="predicted"/>
<feature type="domain" description="PAS" evidence="8">
    <location>
        <begin position="279"/>
        <end position="324"/>
    </location>
</feature>
<dbReference type="InterPro" id="IPR000014">
    <property type="entry name" value="PAS"/>
</dbReference>
<dbReference type="PANTHER" id="PTHR32089">
    <property type="entry name" value="METHYL-ACCEPTING CHEMOTAXIS PROTEIN MCPB"/>
    <property type="match status" value="1"/>
</dbReference>
<sequence>MIQLKELEAHDLGLAEHCLETSSIIGNIIMLLKKSQIAIKSLQQSTIAIVTIDNNNNVIGYNTAAQKLWGYTSEEVMGKNVKLLVPVQHRAQHDQYINRHRTEGTDRTVGSAIELEIERKDGSTTWINLTLSKINVGRHIYYTAFARDCSIEREERTLIEQVLHQSNDAVITIDESNNIIFCNTAAVELWGYNSQELIGKNVRMLVSPEHRNNHDTYVNRNRQTGINHIIGKPVELPVYCKDGGLKWGLFTLTRVTTGNKVLFTAFVKDVTEEVCRREEVAMLSLVANETSNAVVITDNKGAIEYVNRGFTQMTGYSLEDIKGQIPGRLLQGDGTDSATVARIRDCLARAEPFYEEILNYNRSGKPYWVAMSINPVFDEAGRVNKFISVQADITATKQQAKDSLDRLDLINETLLLVEWNSDGSLAHYNEVLATRAGSPNQVLAIGRELWQQVAAHQSTRVNGQAKRLLVEFSDQDGNKHAFDARISHLMDFEGRITRHVMIGVDITDRQAAIKETQIAMDELLRVGQQIGNIIGSISGISSQTNLLALNAAIEAARAGDAGRGFAVVASEVRNLASDSSDAAAQISQLVDATRERIDQLAHSLNRIIE</sequence>
<dbReference type="InterPro" id="IPR001610">
    <property type="entry name" value="PAC"/>
</dbReference>
<evidence type="ECO:0000259" key="9">
    <source>
        <dbReference type="PROSITE" id="PS50113"/>
    </source>
</evidence>
<feature type="domain" description="Methyl-accepting transducer" evidence="7">
    <location>
        <begin position="513"/>
        <end position="609"/>
    </location>
</feature>
<keyword evidence="11" id="KW-1185">Reference proteome</keyword>
<dbReference type="SMART" id="SM00086">
    <property type="entry name" value="PAC"/>
    <property type="match status" value="4"/>
</dbReference>
<dbReference type="NCBIfam" id="TIGR00229">
    <property type="entry name" value="sensory_box"/>
    <property type="match status" value="3"/>
</dbReference>
<dbReference type="InterPro" id="IPR004089">
    <property type="entry name" value="MCPsignal_dom"/>
</dbReference>
<dbReference type="Gene3D" id="3.30.450.20">
    <property type="entry name" value="PAS domain"/>
    <property type="match status" value="3"/>
</dbReference>
<dbReference type="SMART" id="SM00091">
    <property type="entry name" value="PAS"/>
    <property type="match status" value="3"/>
</dbReference>
<name>A0ABZ2RL98_ECTME</name>
<feature type="domain" description="PAS" evidence="8">
    <location>
        <begin position="155"/>
        <end position="225"/>
    </location>
</feature>
<dbReference type="PROSITE" id="PS50113">
    <property type="entry name" value="PAC"/>
    <property type="match status" value="1"/>
</dbReference>
<keyword evidence="5 6" id="KW-0807">Transducer</keyword>
<gene>
    <name evidence="10" type="ORF">WG219_05050</name>
</gene>
<dbReference type="InterPro" id="IPR000700">
    <property type="entry name" value="PAS-assoc_C"/>
</dbReference>
<comment type="subcellular location">
    <subcellularLocation>
        <location evidence="1">Membrane</location>
    </subcellularLocation>
</comment>
<dbReference type="Proteomes" id="UP001476583">
    <property type="component" value="Chromosome"/>
</dbReference>
<evidence type="ECO:0000256" key="6">
    <source>
        <dbReference type="PROSITE-ProRule" id="PRU00284"/>
    </source>
</evidence>
<evidence type="ECO:0000313" key="10">
    <source>
        <dbReference type="EMBL" id="WXL26846.1"/>
    </source>
</evidence>
<dbReference type="Gene3D" id="1.10.287.950">
    <property type="entry name" value="Methyl-accepting chemotaxis protein"/>
    <property type="match status" value="1"/>
</dbReference>
<dbReference type="InterPro" id="IPR035965">
    <property type="entry name" value="PAS-like_dom_sf"/>
</dbReference>
<evidence type="ECO:0000259" key="8">
    <source>
        <dbReference type="PROSITE" id="PS50112"/>
    </source>
</evidence>
<evidence type="ECO:0000313" key="11">
    <source>
        <dbReference type="Proteomes" id="UP001476583"/>
    </source>
</evidence>
<dbReference type="Pfam" id="PF00015">
    <property type="entry name" value="MCPsignal"/>
    <property type="match status" value="1"/>
</dbReference>
<dbReference type="PROSITE" id="PS50111">
    <property type="entry name" value="CHEMOTAXIS_TRANSDUC_2"/>
    <property type="match status" value="1"/>
</dbReference>
<feature type="domain" description="PAS" evidence="8">
    <location>
        <begin position="42"/>
        <end position="86"/>
    </location>
</feature>
<dbReference type="SMART" id="SM00283">
    <property type="entry name" value="MA"/>
    <property type="match status" value="1"/>
</dbReference>
<dbReference type="PROSITE" id="PS50112">
    <property type="entry name" value="PAS"/>
    <property type="match status" value="3"/>
</dbReference>
<evidence type="ECO:0000256" key="3">
    <source>
        <dbReference type="ARBA" id="ARBA00022989"/>
    </source>
</evidence>
<dbReference type="Pfam" id="PF13426">
    <property type="entry name" value="PAS_9"/>
    <property type="match status" value="3"/>
</dbReference>
<dbReference type="EMBL" id="CP148074">
    <property type="protein sequence ID" value="WXL26846.1"/>
    <property type="molecule type" value="Genomic_DNA"/>
</dbReference>